<dbReference type="AlphaFoldDB" id="A0A0A1T9M8"/>
<keyword evidence="1" id="KW-0472">Membrane</keyword>
<keyword evidence="1" id="KW-1133">Transmembrane helix</keyword>
<name>A0A0A1T9M8_9HYPO</name>
<keyword evidence="1" id="KW-0812">Transmembrane</keyword>
<dbReference type="OrthoDB" id="4866962at2759"/>
<dbReference type="HOGENOM" id="CLU_1050480_0_0_1"/>
<protein>
    <submittedName>
        <fullName evidence="2">Uncharacterized protein</fullName>
    </submittedName>
</protein>
<sequence length="265" mass="30062">MAVSVTLVIFFIGVAIVAVTIMGIAATSKRVRQSRLLHRQRFESGASRIPIDVEMDAPDVNQPRDQSQGGYFDIPTRATVGEHPPIYVVEDMEHPPPIYEAVYSVPERPTVQELTRLRTCLETLKRQPPTVDTTSYDVAIRQASISSLQSWIMKLETLRQSLPRESSFARSTIRMFTSSSDSDSPTEEVSVARIRPSAGLHRLGMRQRETGWVGVGQPREVRPPLDPIENTLSLYIPDEESEEEERRFDILRRQAMERRMRAMAV</sequence>
<evidence type="ECO:0000313" key="2">
    <source>
        <dbReference type="EMBL" id="CEJ82992.1"/>
    </source>
</evidence>
<evidence type="ECO:0000256" key="1">
    <source>
        <dbReference type="SAM" id="Phobius"/>
    </source>
</evidence>
<evidence type="ECO:0000313" key="3">
    <source>
        <dbReference type="Proteomes" id="UP000039046"/>
    </source>
</evidence>
<reference evidence="2 3" key="1">
    <citation type="journal article" date="2015" name="Genome Announc.">
        <title>Draft Genome Sequence and Gene Annotation of the Entomopathogenic Fungus Verticillium hemipterigenum.</title>
        <authorList>
            <person name="Horn F."/>
            <person name="Habel A."/>
            <person name="Scharf D.H."/>
            <person name="Dworschak J."/>
            <person name="Brakhage A.A."/>
            <person name="Guthke R."/>
            <person name="Hertweck C."/>
            <person name="Linde J."/>
        </authorList>
    </citation>
    <scope>NUCLEOTIDE SEQUENCE [LARGE SCALE GENOMIC DNA]</scope>
</reference>
<proteinExistence type="predicted"/>
<feature type="transmembrane region" description="Helical" evidence="1">
    <location>
        <begin position="6"/>
        <end position="26"/>
    </location>
</feature>
<gene>
    <name evidence="2" type="ORF">VHEMI03028</name>
</gene>
<dbReference type="Proteomes" id="UP000039046">
    <property type="component" value="Unassembled WGS sequence"/>
</dbReference>
<organism evidence="2 3">
    <name type="scientific">[Torrubiella] hemipterigena</name>
    <dbReference type="NCBI Taxonomy" id="1531966"/>
    <lineage>
        <taxon>Eukaryota</taxon>
        <taxon>Fungi</taxon>
        <taxon>Dikarya</taxon>
        <taxon>Ascomycota</taxon>
        <taxon>Pezizomycotina</taxon>
        <taxon>Sordariomycetes</taxon>
        <taxon>Hypocreomycetidae</taxon>
        <taxon>Hypocreales</taxon>
        <taxon>Clavicipitaceae</taxon>
        <taxon>Clavicipitaceae incertae sedis</taxon>
        <taxon>'Torrubiella' clade</taxon>
    </lineage>
</organism>
<keyword evidence="3" id="KW-1185">Reference proteome</keyword>
<accession>A0A0A1T9M8</accession>
<dbReference type="EMBL" id="CDHN01000001">
    <property type="protein sequence ID" value="CEJ82992.1"/>
    <property type="molecule type" value="Genomic_DNA"/>
</dbReference>